<evidence type="ECO:0000259" key="1">
    <source>
        <dbReference type="Pfam" id="PF21891"/>
    </source>
</evidence>
<dbReference type="EMBL" id="PVUH01000020">
    <property type="protein sequence ID" value="PRW86571.1"/>
    <property type="molecule type" value="Genomic_DNA"/>
</dbReference>
<dbReference type="PATRIC" id="fig|294.193.peg.673"/>
<dbReference type="AlphaFoldDB" id="A0A109KH11"/>
<organism evidence="2 4">
    <name type="scientific">Pseudomonas fluorescens</name>
    <dbReference type="NCBI Taxonomy" id="294"/>
    <lineage>
        <taxon>Bacteria</taxon>
        <taxon>Pseudomonadati</taxon>
        <taxon>Pseudomonadota</taxon>
        <taxon>Gammaproteobacteria</taxon>
        <taxon>Pseudomonadales</taxon>
        <taxon>Pseudomonadaceae</taxon>
        <taxon>Pseudomonas</taxon>
    </lineage>
</organism>
<evidence type="ECO:0000313" key="5">
    <source>
        <dbReference type="Proteomes" id="UP000239731"/>
    </source>
</evidence>
<dbReference type="Proteomes" id="UP000061348">
    <property type="component" value="Unassembled WGS sequence"/>
</dbReference>
<evidence type="ECO:0000313" key="4">
    <source>
        <dbReference type="Proteomes" id="UP000061348"/>
    </source>
</evidence>
<reference evidence="2 4" key="1">
    <citation type="submission" date="2015-05" db="EMBL/GenBank/DDBJ databases">
        <title>A genomic and transcriptomic approach to investigate the blue pigment phenotype in Pseudomonas fluorescens.</title>
        <authorList>
            <person name="Andreani N.A."/>
            <person name="Cardazzo B."/>
        </authorList>
    </citation>
    <scope>NUCLEOTIDE SEQUENCE [LARGE SCALE GENOMIC DNA]</scope>
    <source>
        <strain evidence="2 4">Ps_22</strain>
    </source>
</reference>
<dbReference type="Pfam" id="PF21891">
    <property type="entry name" value="DUF6917"/>
    <property type="match status" value="1"/>
</dbReference>
<dbReference type="Proteomes" id="UP000239731">
    <property type="component" value="Unassembled WGS sequence"/>
</dbReference>
<gene>
    <name evidence="3" type="ORF">C7A10_24615</name>
    <name evidence="2" type="ORF">PFLmoz3_06303</name>
</gene>
<evidence type="ECO:0000313" key="3">
    <source>
        <dbReference type="EMBL" id="PRW86571.1"/>
    </source>
</evidence>
<proteinExistence type="predicted"/>
<dbReference type="InterPro" id="IPR054210">
    <property type="entry name" value="DUF6917"/>
</dbReference>
<dbReference type="EMBL" id="LCYA01000329">
    <property type="protein sequence ID" value="KWV69106.1"/>
    <property type="molecule type" value="Genomic_DNA"/>
</dbReference>
<protein>
    <recommendedName>
        <fullName evidence="1">DUF6917 domain-containing protein</fullName>
    </recommendedName>
</protein>
<evidence type="ECO:0000313" key="2">
    <source>
        <dbReference type="EMBL" id="KWV69106.1"/>
    </source>
</evidence>
<reference evidence="3 5" key="2">
    <citation type="submission" date="2018-03" db="EMBL/GenBank/DDBJ databases">
        <title>Blue discolouration in mozzarella cheese caused by Pseudomonas fluorescens.</title>
        <authorList>
            <person name="Chiesa F."/>
            <person name="Dalmasso A."/>
            <person name="Lomonaco S."/>
        </authorList>
    </citation>
    <scope>NUCLEOTIDE SEQUENCE [LARGE SCALE GENOMIC DNA]</scope>
    <source>
        <strain evidence="3 5">11293</strain>
    </source>
</reference>
<name>A0A109KH11_PSEFL</name>
<comment type="caution">
    <text evidence="2">The sequence shown here is derived from an EMBL/GenBank/DDBJ whole genome shotgun (WGS) entry which is preliminary data.</text>
</comment>
<sequence length="138" mass="15444">MNSELRGTPSKGPIKARLIKLLFHKQLTRGMTLIEFQSRCVRRTEVHELVTTDQLDARPGDRIDRVGFIGFVEVLEAGVLEAGDAFYIDGRCIGHVLGFDECHFPNHYNILIGTDRSLSGNDIEGCVLGNDVEFKELI</sequence>
<feature type="domain" description="DUF6917" evidence="1">
    <location>
        <begin position="10"/>
        <end position="124"/>
    </location>
</feature>
<accession>A0A109KH11</accession>
<dbReference type="RefSeq" id="WP_060765488.1">
    <property type="nucleotide sequence ID" value="NZ_NPKB01000028.1"/>
</dbReference>